<evidence type="ECO:0000259" key="2">
    <source>
        <dbReference type="PROSITE" id="PS50987"/>
    </source>
</evidence>
<dbReference type="GO" id="GO:0003677">
    <property type="term" value="F:DNA binding"/>
    <property type="evidence" value="ECO:0007669"/>
    <property type="project" value="UniProtKB-KW"/>
</dbReference>
<gene>
    <name evidence="3" type="ORF">BN1356_01228</name>
</gene>
<dbReference type="RefSeq" id="WP_093650468.1">
    <property type="nucleotide sequence ID" value="NZ_CTEN01000002.1"/>
</dbReference>
<feature type="domain" description="HTH arsR-type" evidence="2">
    <location>
        <begin position="252"/>
        <end position="346"/>
    </location>
</feature>
<organism evidence="3 4">
    <name type="scientific">Streptococcus varani</name>
    <dbReference type="NCBI Taxonomy" id="1608583"/>
    <lineage>
        <taxon>Bacteria</taxon>
        <taxon>Bacillati</taxon>
        <taxon>Bacillota</taxon>
        <taxon>Bacilli</taxon>
        <taxon>Lactobacillales</taxon>
        <taxon>Streptococcaceae</taxon>
        <taxon>Streptococcus</taxon>
    </lineage>
</organism>
<proteinExistence type="predicted"/>
<dbReference type="CDD" id="cd00090">
    <property type="entry name" value="HTH_ARSR"/>
    <property type="match status" value="1"/>
</dbReference>
<keyword evidence="4" id="KW-1185">Reference proteome</keyword>
<dbReference type="GO" id="GO:0003700">
    <property type="term" value="F:DNA-binding transcription factor activity"/>
    <property type="evidence" value="ECO:0007669"/>
    <property type="project" value="InterPro"/>
</dbReference>
<dbReference type="InterPro" id="IPR001845">
    <property type="entry name" value="HTH_ArsR_DNA-bd_dom"/>
</dbReference>
<evidence type="ECO:0000313" key="4">
    <source>
        <dbReference type="Proteomes" id="UP000198604"/>
    </source>
</evidence>
<keyword evidence="1" id="KW-0238">DNA-binding</keyword>
<dbReference type="EMBL" id="CTEN01000002">
    <property type="protein sequence ID" value="CQR24875.1"/>
    <property type="molecule type" value="Genomic_DNA"/>
</dbReference>
<dbReference type="Gene3D" id="1.10.10.10">
    <property type="entry name" value="Winged helix-like DNA-binding domain superfamily/Winged helix DNA-binding domain"/>
    <property type="match status" value="1"/>
</dbReference>
<dbReference type="PROSITE" id="PS50987">
    <property type="entry name" value="HTH_ARSR_2"/>
    <property type="match status" value="1"/>
</dbReference>
<dbReference type="Proteomes" id="UP000198604">
    <property type="component" value="Unassembled WGS sequence"/>
</dbReference>
<dbReference type="InterPro" id="IPR036390">
    <property type="entry name" value="WH_DNA-bd_sf"/>
</dbReference>
<dbReference type="SUPFAM" id="SSF46785">
    <property type="entry name" value="Winged helix' DNA-binding domain"/>
    <property type="match status" value="1"/>
</dbReference>
<evidence type="ECO:0000313" key="3">
    <source>
        <dbReference type="EMBL" id="CQR24875.1"/>
    </source>
</evidence>
<dbReference type="SMART" id="SM00418">
    <property type="entry name" value="HTH_ARSR"/>
    <property type="match status" value="1"/>
</dbReference>
<protein>
    <submittedName>
        <fullName evidence="3">Transcriptional regulator</fullName>
    </submittedName>
</protein>
<evidence type="ECO:0000256" key="1">
    <source>
        <dbReference type="ARBA" id="ARBA00023125"/>
    </source>
</evidence>
<accession>A0A0E4CSP8</accession>
<reference evidence="4" key="1">
    <citation type="submission" date="2015-03" db="EMBL/GenBank/DDBJ databases">
        <authorList>
            <person name="Urmite Genomes"/>
        </authorList>
    </citation>
    <scope>NUCLEOTIDE SEQUENCE [LARGE SCALE GENOMIC DNA]</scope>
    <source>
        <strain evidence="4">FF10</strain>
    </source>
</reference>
<dbReference type="OrthoDB" id="2233991at2"/>
<sequence>MKVIYSEKASQIVEQFFVPIFPEDGSDGEWDLSNKEKEILKDVFPILEELKQVFAPYKDRIAQYYLMGYGLSLLHSVFIEMVDKDIDVEDVEDVHTYCLSLTEEEIQEHLKQLLNSEPEQMDKEADFWERLDLSTAKADTKWYFSQFYRKPMDSMQELVTLSRELVPLYQPYLDKGVKERQAFARAFSLEELFTKSPYLSNSSFYLGEEEEVGLYIVSPWIIRFLSYTSDAQGSLYHYFILSCRIDQLLGENKELDVDQFTTILKVISDVTRYNVLVELTKPHAKSKDIAQALAITGAAVSFHTQKLINAQLLIFNREDKHVKYNVNKELLEEVIAKLQTDFQLDTRK</sequence>
<dbReference type="AlphaFoldDB" id="A0A0E4CSP8"/>
<dbReference type="STRING" id="1608583.BN1356_01228"/>
<dbReference type="InterPro" id="IPR011991">
    <property type="entry name" value="ArsR-like_HTH"/>
</dbReference>
<name>A0A0E4CSP8_9STRE</name>
<dbReference type="InterPro" id="IPR036388">
    <property type="entry name" value="WH-like_DNA-bd_sf"/>
</dbReference>